<sequence length="66" mass="8016">MREVIELILLAQNGDSDAEEELIFRYERLIHKYAWHNNQYSEDCKQQLVIAFILAVRRFDLKRYLS</sequence>
<protein>
    <submittedName>
        <fullName evidence="2">Helix-turn-helix domain-containing protein</fullName>
    </submittedName>
</protein>
<evidence type="ECO:0000259" key="1">
    <source>
        <dbReference type="Pfam" id="PF12645"/>
    </source>
</evidence>
<dbReference type="SUPFAM" id="SSF88946">
    <property type="entry name" value="Sigma2 domain of RNA polymerase sigma factors"/>
    <property type="match status" value="1"/>
</dbReference>
<organism evidence="2 3">
    <name type="scientific">Paenibacillus sonchi</name>
    <dbReference type="NCBI Taxonomy" id="373687"/>
    <lineage>
        <taxon>Bacteria</taxon>
        <taxon>Bacillati</taxon>
        <taxon>Bacillota</taxon>
        <taxon>Bacilli</taxon>
        <taxon>Bacillales</taxon>
        <taxon>Paenibacillaceae</taxon>
        <taxon>Paenibacillus</taxon>
        <taxon>Paenibacillus sonchi group</taxon>
    </lineage>
</organism>
<dbReference type="EMBL" id="CP068595">
    <property type="protein sequence ID" value="QQZ61320.1"/>
    <property type="molecule type" value="Genomic_DNA"/>
</dbReference>
<dbReference type="RefSeq" id="WP_039837092.1">
    <property type="nucleotide sequence ID" value="NZ_CP068595.1"/>
</dbReference>
<dbReference type="Gene3D" id="1.10.1740.10">
    <property type="match status" value="1"/>
</dbReference>
<evidence type="ECO:0000313" key="2">
    <source>
        <dbReference type="EMBL" id="QQZ61320.1"/>
    </source>
</evidence>
<dbReference type="InterPro" id="IPR013325">
    <property type="entry name" value="RNA_pol_sigma_r2"/>
</dbReference>
<dbReference type="KEGG" id="pson:JI735_00430"/>
<dbReference type="Proteomes" id="UP000595841">
    <property type="component" value="Chromosome"/>
</dbReference>
<gene>
    <name evidence="2" type="ORF">JI735_00430</name>
</gene>
<proteinExistence type="predicted"/>
<name>A0A974PCF7_9BACL</name>
<dbReference type="GO" id="GO:0003700">
    <property type="term" value="F:DNA-binding transcription factor activity"/>
    <property type="evidence" value="ECO:0007669"/>
    <property type="project" value="InterPro"/>
</dbReference>
<dbReference type="GO" id="GO:0006352">
    <property type="term" value="P:DNA-templated transcription initiation"/>
    <property type="evidence" value="ECO:0007669"/>
    <property type="project" value="InterPro"/>
</dbReference>
<reference evidence="2 3" key="1">
    <citation type="submission" date="2021-01" db="EMBL/GenBank/DDBJ databases">
        <title>Whole genome sequence of Paenibacillus sonchi LMG 24727 for comparative genomics.</title>
        <authorList>
            <person name="Lee G."/>
            <person name="Kim M.-J."/>
            <person name="Lim K."/>
            <person name="Shin J.-H."/>
        </authorList>
    </citation>
    <scope>NUCLEOTIDE SEQUENCE [LARGE SCALE GENOMIC DNA]</scope>
    <source>
        <strain evidence="2 3">LMG 24727</strain>
    </source>
</reference>
<dbReference type="AlphaFoldDB" id="A0A974PCF7"/>
<accession>A0A974PCF7</accession>
<dbReference type="Pfam" id="PF12645">
    <property type="entry name" value="HTH_16"/>
    <property type="match status" value="1"/>
</dbReference>
<evidence type="ECO:0000313" key="3">
    <source>
        <dbReference type="Proteomes" id="UP000595841"/>
    </source>
</evidence>
<dbReference type="InterPro" id="IPR024760">
    <property type="entry name" value="HTH_dom_conjug_TS-like"/>
</dbReference>
<keyword evidence="3" id="KW-1185">Reference proteome</keyword>
<feature type="domain" description="Helix-turn-helix conjugative transposon-like" evidence="1">
    <location>
        <begin position="6"/>
        <end position="60"/>
    </location>
</feature>